<proteinExistence type="predicted"/>
<dbReference type="STRING" id="1408226.T233_01363"/>
<feature type="transmembrane region" description="Helical" evidence="1">
    <location>
        <begin position="200"/>
        <end position="226"/>
    </location>
</feature>
<evidence type="ECO:0000256" key="1">
    <source>
        <dbReference type="SAM" id="Phobius"/>
    </source>
</evidence>
<protein>
    <submittedName>
        <fullName evidence="2">Neutral zinc metallopeptidase</fullName>
    </submittedName>
</protein>
<feature type="transmembrane region" description="Helical" evidence="1">
    <location>
        <begin position="12"/>
        <end position="30"/>
    </location>
</feature>
<reference evidence="2 3" key="1">
    <citation type="journal article" date="2013" name="Genome Announc.">
        <title>High-Quality Draft Genome Sequence of Vagococcus lutrae Strain LBD1, Isolated from the Largemouth Bass Micropterus salmoides.</title>
        <authorList>
            <person name="Lebreton F."/>
            <person name="Valentino M.D."/>
            <person name="Duncan L.B."/>
            <person name="Zeng Q."/>
            <person name="Manson McGuire A."/>
            <person name="Earl A.M."/>
            <person name="Gilmore M.S."/>
        </authorList>
    </citation>
    <scope>NUCLEOTIDE SEQUENCE [LARGE SCALE GENOMIC DNA]</scope>
    <source>
        <strain evidence="2 3">LBD1</strain>
    </source>
</reference>
<dbReference type="Pfam" id="PF04298">
    <property type="entry name" value="Zn_peptidase_2"/>
    <property type="match status" value="1"/>
</dbReference>
<keyword evidence="1" id="KW-0472">Membrane</keyword>
<keyword evidence="1" id="KW-1133">Transmembrane helix</keyword>
<organism evidence="2 3">
    <name type="scientific">Vagococcus lutrae LBD1</name>
    <dbReference type="NCBI Taxonomy" id="1408226"/>
    <lineage>
        <taxon>Bacteria</taxon>
        <taxon>Bacillati</taxon>
        <taxon>Bacillota</taxon>
        <taxon>Bacilli</taxon>
        <taxon>Lactobacillales</taxon>
        <taxon>Enterococcaceae</taxon>
        <taxon>Vagococcus</taxon>
    </lineage>
</organism>
<dbReference type="eggNOG" id="COG2738">
    <property type="taxonomic scope" value="Bacteria"/>
</dbReference>
<sequence>MMSPFYMMWDPTYILIVIGMGISLAASAYVQSTYRKYADFHSAKGLTGDDVARYILEYAGIRDVRVQRIRGNLTDNYNPKDKTLNLSETVGPSTSVAAIGVAAHECGHAVQDQVSYLPMTLRSAIVPVVNIGATVSLPLIIAGLFFGQFITNIGILCFALVLVFQVVTLPVEFNASRRALAILKEGELLSNEELGMARHVLIAAALTYVAAVFSTFLQLLRLIILFGDRRD</sequence>
<name>V6QAN8_9ENTE</name>
<dbReference type="EMBL" id="AYSH01000017">
    <property type="protein sequence ID" value="EST89608.1"/>
    <property type="molecule type" value="Genomic_DNA"/>
</dbReference>
<feature type="transmembrane region" description="Helical" evidence="1">
    <location>
        <begin position="124"/>
        <end position="147"/>
    </location>
</feature>
<dbReference type="PANTHER" id="PTHR36434">
    <property type="entry name" value="MEMBRANE PROTEASE YUGP-RELATED"/>
    <property type="match status" value="1"/>
</dbReference>
<evidence type="ECO:0000313" key="3">
    <source>
        <dbReference type="Proteomes" id="UP000018126"/>
    </source>
</evidence>
<dbReference type="InterPro" id="IPR007395">
    <property type="entry name" value="Zn_peptidase_2"/>
</dbReference>
<dbReference type="AlphaFoldDB" id="V6QAN8"/>
<dbReference type="PANTHER" id="PTHR36434:SF1">
    <property type="entry name" value="MEMBRANE PROTEASE YUGP-RELATED"/>
    <property type="match status" value="1"/>
</dbReference>
<gene>
    <name evidence="2" type="ORF">T233_01363</name>
</gene>
<keyword evidence="1" id="KW-0812">Transmembrane</keyword>
<dbReference type="PATRIC" id="fig|1408226.3.peg.1336"/>
<accession>V6QAN8</accession>
<comment type="caution">
    <text evidence="2">The sequence shown here is derived from an EMBL/GenBank/DDBJ whole genome shotgun (WGS) entry which is preliminary data.</text>
</comment>
<feature type="transmembrane region" description="Helical" evidence="1">
    <location>
        <begin position="153"/>
        <end position="171"/>
    </location>
</feature>
<keyword evidence="3" id="KW-1185">Reference proteome</keyword>
<evidence type="ECO:0000313" key="2">
    <source>
        <dbReference type="EMBL" id="EST89608.1"/>
    </source>
</evidence>
<dbReference type="Proteomes" id="UP000018126">
    <property type="component" value="Unassembled WGS sequence"/>
</dbReference>